<comment type="caution">
    <text evidence="1">The sequence shown here is derived from an EMBL/GenBank/DDBJ whole genome shotgun (WGS) entry which is preliminary data.</text>
</comment>
<proteinExistence type="predicted"/>
<dbReference type="AlphaFoldDB" id="A0A2N3WJH5"/>
<dbReference type="Proteomes" id="UP000233750">
    <property type="component" value="Unassembled WGS sequence"/>
</dbReference>
<gene>
    <name evidence="1" type="ORF">ATK30_4887</name>
</gene>
<sequence length="121" mass="13202">MDSSDTPSPIAEPLPYAEVTDPTYAEVAAQNFTVEEVAPDTHVLRGTCPRCNAVLEVPLVGNVFHGMRSIRDVLRKRHTKPSAGDRVEPVICTCEDAHPNRPEGRSGCGAYWTLLLTTEAK</sequence>
<evidence type="ECO:0000313" key="1">
    <source>
        <dbReference type="EMBL" id="PKV94019.1"/>
    </source>
</evidence>
<name>A0A2N3WJH5_9PSEU</name>
<reference evidence="1 2" key="1">
    <citation type="submission" date="2017-12" db="EMBL/GenBank/DDBJ databases">
        <title>Sequencing the genomes of 1000 Actinobacteria strains.</title>
        <authorList>
            <person name="Klenk H.-P."/>
        </authorList>
    </citation>
    <scope>NUCLEOTIDE SEQUENCE [LARGE SCALE GENOMIC DNA]</scope>
    <source>
        <strain evidence="1 2">DSM 45165</strain>
    </source>
</reference>
<accession>A0A2N3WJH5</accession>
<dbReference type="EMBL" id="PJMY01000003">
    <property type="protein sequence ID" value="PKV94019.1"/>
    <property type="molecule type" value="Genomic_DNA"/>
</dbReference>
<evidence type="ECO:0000313" key="2">
    <source>
        <dbReference type="Proteomes" id="UP000233750"/>
    </source>
</evidence>
<organism evidence="1 2">
    <name type="scientific">Amycolatopsis echigonensis</name>
    <dbReference type="NCBI Taxonomy" id="2576905"/>
    <lineage>
        <taxon>Bacteria</taxon>
        <taxon>Bacillati</taxon>
        <taxon>Actinomycetota</taxon>
        <taxon>Actinomycetes</taxon>
        <taxon>Pseudonocardiales</taxon>
        <taxon>Pseudonocardiaceae</taxon>
        <taxon>Amycolatopsis</taxon>
    </lineage>
</organism>
<keyword evidence="2" id="KW-1185">Reference proteome</keyword>
<protein>
    <submittedName>
        <fullName evidence="1">Uncharacterized protein</fullName>
    </submittedName>
</protein>